<dbReference type="InterPro" id="IPR002059">
    <property type="entry name" value="CSP_DNA-bd"/>
</dbReference>
<reference evidence="2 3" key="1">
    <citation type="submission" date="2024-02" db="EMBL/GenBank/DDBJ databases">
        <title>de novo genome assembly of Solanum bulbocastanum strain 11H21.</title>
        <authorList>
            <person name="Hosaka A.J."/>
        </authorList>
    </citation>
    <scope>NUCLEOTIDE SEQUENCE [LARGE SCALE GENOMIC DNA]</scope>
    <source>
        <tissue evidence="2">Young leaves</tissue>
    </source>
</reference>
<dbReference type="Gene3D" id="2.40.50.140">
    <property type="entry name" value="Nucleic acid-binding proteins"/>
    <property type="match status" value="1"/>
</dbReference>
<evidence type="ECO:0000259" key="1">
    <source>
        <dbReference type="PROSITE" id="PS51857"/>
    </source>
</evidence>
<dbReference type="PROSITE" id="PS51857">
    <property type="entry name" value="CSD_2"/>
    <property type="match status" value="1"/>
</dbReference>
<gene>
    <name evidence="2" type="ORF">RDI58_003919</name>
</gene>
<dbReference type="AlphaFoldDB" id="A0AAN8TX08"/>
<keyword evidence="3" id="KW-1185">Reference proteome</keyword>
<dbReference type="SUPFAM" id="SSF50249">
    <property type="entry name" value="Nucleic acid-binding proteins"/>
    <property type="match status" value="1"/>
</dbReference>
<dbReference type="GO" id="GO:0003676">
    <property type="term" value="F:nucleic acid binding"/>
    <property type="evidence" value="ECO:0007669"/>
    <property type="project" value="InterPro"/>
</dbReference>
<feature type="domain" description="CSD" evidence="1">
    <location>
        <begin position="1"/>
        <end position="82"/>
    </location>
</feature>
<evidence type="ECO:0000313" key="3">
    <source>
        <dbReference type="Proteomes" id="UP001371456"/>
    </source>
</evidence>
<proteinExistence type="predicted"/>
<dbReference type="PANTHER" id="PTHR46565:SF10">
    <property type="entry name" value="GLYCINE-RICH PROTEIN 2"/>
    <property type="match status" value="1"/>
</dbReference>
<organism evidence="2 3">
    <name type="scientific">Solanum bulbocastanum</name>
    <name type="common">Wild potato</name>
    <dbReference type="NCBI Taxonomy" id="147425"/>
    <lineage>
        <taxon>Eukaryota</taxon>
        <taxon>Viridiplantae</taxon>
        <taxon>Streptophyta</taxon>
        <taxon>Embryophyta</taxon>
        <taxon>Tracheophyta</taxon>
        <taxon>Spermatophyta</taxon>
        <taxon>Magnoliopsida</taxon>
        <taxon>eudicotyledons</taxon>
        <taxon>Gunneridae</taxon>
        <taxon>Pentapetalae</taxon>
        <taxon>asterids</taxon>
        <taxon>lamiids</taxon>
        <taxon>Solanales</taxon>
        <taxon>Solanaceae</taxon>
        <taxon>Solanoideae</taxon>
        <taxon>Solaneae</taxon>
        <taxon>Solanum</taxon>
    </lineage>
</organism>
<name>A0AAN8TX08_SOLBU</name>
<accession>A0AAN8TX08</accession>
<comment type="caution">
    <text evidence="2">The sequence shown here is derived from an EMBL/GenBank/DDBJ whole genome shotgun (WGS) entry which is preliminary data.</text>
</comment>
<dbReference type="EMBL" id="JBANQN010000002">
    <property type="protein sequence ID" value="KAK6796218.1"/>
    <property type="molecule type" value="Genomic_DNA"/>
</dbReference>
<dbReference type="InterPro" id="IPR012340">
    <property type="entry name" value="NA-bd_OB-fold"/>
</dbReference>
<evidence type="ECO:0000313" key="2">
    <source>
        <dbReference type="EMBL" id="KAK6796218.1"/>
    </source>
</evidence>
<dbReference type="Proteomes" id="UP001371456">
    <property type="component" value="Unassembled WGS sequence"/>
</dbReference>
<sequence length="171" mass="18194">MGTTKLFSDQKGLRFITPSDGGDQIFIYQSTIRSKGFRSFVDDEASEFDVEPGNACCTKVVNDTGPDGAPIKGGPVMVEVVDAITMVLEVDIDVEVGDMVVLKMVTVVGGGMEIMVHMAAMMGTVVEVAMGMVPVVEEEVGVPSMGKLVIQKENVDKVGRLSISTTLTTFP</sequence>
<protein>
    <recommendedName>
        <fullName evidence="1">CSD domain-containing protein</fullName>
    </recommendedName>
</protein>
<dbReference type="PANTHER" id="PTHR46565">
    <property type="entry name" value="COLD SHOCK DOMAIN PROTEIN 2"/>
    <property type="match status" value="1"/>
</dbReference>
<dbReference type="Pfam" id="PF00313">
    <property type="entry name" value="CSD"/>
    <property type="match status" value="1"/>
</dbReference>